<dbReference type="Pfam" id="PF14390">
    <property type="entry name" value="DUF4420"/>
    <property type="match status" value="1"/>
</dbReference>
<keyword evidence="2" id="KW-1185">Reference proteome</keyword>
<dbReference type="EMBL" id="CABPRZ010000004">
    <property type="protein sequence ID" value="VVD86807.1"/>
    <property type="molecule type" value="Genomic_DNA"/>
</dbReference>
<reference evidence="1 2" key="1">
    <citation type="submission" date="2019-08" db="EMBL/GenBank/DDBJ databases">
        <authorList>
            <person name="Peeters C."/>
        </authorList>
    </citation>
    <scope>NUCLEOTIDE SEQUENCE [LARGE SCALE GENOMIC DNA]</scope>
    <source>
        <strain evidence="1 2">LMG 30175</strain>
    </source>
</reference>
<gene>
    <name evidence="1" type="ORF">PTE30175_01346</name>
</gene>
<evidence type="ECO:0000313" key="1">
    <source>
        <dbReference type="EMBL" id="VVD86807.1"/>
    </source>
</evidence>
<dbReference type="RefSeq" id="WP_150696280.1">
    <property type="nucleotide sequence ID" value="NZ_CABPRZ010000004.1"/>
</dbReference>
<accession>A0A5E4TG11</accession>
<dbReference type="AlphaFoldDB" id="A0A5E4TG11"/>
<proteinExistence type="predicted"/>
<dbReference type="Proteomes" id="UP000414233">
    <property type="component" value="Unassembled WGS sequence"/>
</dbReference>
<evidence type="ECO:0008006" key="3">
    <source>
        <dbReference type="Google" id="ProtNLM"/>
    </source>
</evidence>
<protein>
    <recommendedName>
        <fullName evidence="3">PD-(D/E)XK motif protein</fullName>
    </recommendedName>
</protein>
<dbReference type="OrthoDB" id="2808696at2"/>
<organism evidence="1 2">
    <name type="scientific">Pandoraea terrae</name>
    <dbReference type="NCBI Taxonomy" id="1537710"/>
    <lineage>
        <taxon>Bacteria</taxon>
        <taxon>Pseudomonadati</taxon>
        <taxon>Pseudomonadota</taxon>
        <taxon>Betaproteobacteria</taxon>
        <taxon>Burkholderiales</taxon>
        <taxon>Burkholderiaceae</taxon>
        <taxon>Pandoraea</taxon>
    </lineage>
</organism>
<sequence length="323" mass="35854">MMATIEDLWRTAIVEVSRKPIEPNGFRLTRIHPESRFDIYVGVDESAFVLLAIGIHATPPSIATDSASLDYFRQQRLDGSWLMVLRLRKRGLEAVFGRLCQDLLDAAESVPDENTLVSLFKERLNLWKKLFQDGGDGFLRPHEIKGLIAELLVLETLVHGGMRDVNETVTGWTGPLATDQDFMFSDCALEVKAIGPGAENVSISSLEQLDCRVPMHLIVVTLRQAASSEPAAIGLNNMVARIEGSIAGNADALKTFRERLLEASYFEHEYYDSILFEPLSMLRYRIADAFPKLTREMVPLGVSSATYAISICSISDFEDGSPA</sequence>
<name>A0A5E4TG11_9BURK</name>
<dbReference type="InterPro" id="IPR025534">
    <property type="entry name" value="DUF4420"/>
</dbReference>
<evidence type="ECO:0000313" key="2">
    <source>
        <dbReference type="Proteomes" id="UP000414233"/>
    </source>
</evidence>